<dbReference type="InterPro" id="IPR012727">
    <property type="entry name" value="Gly_oxidase_ThiO"/>
</dbReference>
<dbReference type="Pfam" id="PF01266">
    <property type="entry name" value="DAO"/>
    <property type="match status" value="1"/>
</dbReference>
<dbReference type="SUPFAM" id="SSF51905">
    <property type="entry name" value="FAD/NAD(P)-binding domain"/>
    <property type="match status" value="1"/>
</dbReference>
<evidence type="ECO:0000256" key="4">
    <source>
        <dbReference type="ARBA" id="ARBA00049872"/>
    </source>
</evidence>
<evidence type="ECO:0000313" key="7">
    <source>
        <dbReference type="EMBL" id="SDW38222.1"/>
    </source>
</evidence>
<dbReference type="GO" id="GO:0009229">
    <property type="term" value="P:thiamine diphosphate biosynthetic process"/>
    <property type="evidence" value="ECO:0007669"/>
    <property type="project" value="UniProtKB-UniPathway"/>
</dbReference>
<dbReference type="PROSITE" id="PS51257">
    <property type="entry name" value="PROKAR_LIPOPROTEIN"/>
    <property type="match status" value="1"/>
</dbReference>
<dbReference type="GO" id="GO:0050660">
    <property type="term" value="F:flavin adenine dinucleotide binding"/>
    <property type="evidence" value="ECO:0007669"/>
    <property type="project" value="InterPro"/>
</dbReference>
<protein>
    <recommendedName>
        <fullName evidence="5">glycine oxidase</fullName>
        <ecNumber evidence="5">1.4.3.19</ecNumber>
    </recommendedName>
</protein>
<dbReference type="SUPFAM" id="SSF54373">
    <property type="entry name" value="FAD-linked reductases, C-terminal domain"/>
    <property type="match status" value="1"/>
</dbReference>
<dbReference type="EMBL" id="FNNC01000002">
    <property type="protein sequence ID" value="SDW38222.1"/>
    <property type="molecule type" value="Genomic_DNA"/>
</dbReference>
<dbReference type="GO" id="GO:0009228">
    <property type="term" value="P:thiamine biosynthetic process"/>
    <property type="evidence" value="ECO:0007669"/>
    <property type="project" value="UniProtKB-KW"/>
</dbReference>
<evidence type="ECO:0000256" key="5">
    <source>
        <dbReference type="ARBA" id="ARBA00050018"/>
    </source>
</evidence>
<keyword evidence="3" id="KW-0560">Oxidoreductase</keyword>
<dbReference type="RefSeq" id="WP_176967672.1">
    <property type="nucleotide sequence ID" value="NZ_FNNC01000002.1"/>
</dbReference>
<dbReference type="GO" id="GO:0005737">
    <property type="term" value="C:cytoplasm"/>
    <property type="evidence" value="ECO:0007669"/>
    <property type="project" value="TreeGrafter"/>
</dbReference>
<evidence type="ECO:0000256" key="2">
    <source>
        <dbReference type="ARBA" id="ARBA00022977"/>
    </source>
</evidence>
<evidence type="ECO:0000259" key="6">
    <source>
        <dbReference type="Pfam" id="PF01266"/>
    </source>
</evidence>
<dbReference type="NCBIfam" id="TIGR02352">
    <property type="entry name" value="thiamin_ThiO"/>
    <property type="match status" value="1"/>
</dbReference>
<evidence type="ECO:0000256" key="3">
    <source>
        <dbReference type="ARBA" id="ARBA00023002"/>
    </source>
</evidence>
<comment type="catalytic activity">
    <reaction evidence="4">
        <text>glycine + O2 + H2O = glyoxylate + H2O2 + NH4(+)</text>
        <dbReference type="Rhea" id="RHEA:11532"/>
        <dbReference type="ChEBI" id="CHEBI:15377"/>
        <dbReference type="ChEBI" id="CHEBI:15379"/>
        <dbReference type="ChEBI" id="CHEBI:16240"/>
        <dbReference type="ChEBI" id="CHEBI:28938"/>
        <dbReference type="ChEBI" id="CHEBI:36655"/>
        <dbReference type="ChEBI" id="CHEBI:57305"/>
        <dbReference type="EC" id="1.4.3.19"/>
    </reaction>
</comment>
<keyword evidence="2" id="KW-0784">Thiamine biosynthesis</keyword>
<feature type="domain" description="FAD dependent oxidoreductase" evidence="6">
    <location>
        <begin position="7"/>
        <end position="343"/>
    </location>
</feature>
<evidence type="ECO:0000313" key="8">
    <source>
        <dbReference type="Proteomes" id="UP000199488"/>
    </source>
</evidence>
<dbReference type="EC" id="1.4.3.19" evidence="5"/>
<dbReference type="PANTHER" id="PTHR13847">
    <property type="entry name" value="SARCOSINE DEHYDROGENASE-RELATED"/>
    <property type="match status" value="1"/>
</dbReference>
<dbReference type="PANTHER" id="PTHR13847:SF289">
    <property type="entry name" value="GLYCINE OXIDASE"/>
    <property type="match status" value="1"/>
</dbReference>
<evidence type="ECO:0000256" key="1">
    <source>
        <dbReference type="ARBA" id="ARBA00004948"/>
    </source>
</evidence>
<dbReference type="InterPro" id="IPR036188">
    <property type="entry name" value="FAD/NAD-bd_sf"/>
</dbReference>
<organism evidence="7 8">
    <name type="scientific">Marinococcus luteus</name>
    <dbReference type="NCBI Taxonomy" id="1122204"/>
    <lineage>
        <taxon>Bacteria</taxon>
        <taxon>Bacillati</taxon>
        <taxon>Bacillota</taxon>
        <taxon>Bacilli</taxon>
        <taxon>Bacillales</taxon>
        <taxon>Bacillaceae</taxon>
        <taxon>Marinococcus</taxon>
    </lineage>
</organism>
<dbReference type="InterPro" id="IPR006076">
    <property type="entry name" value="FAD-dep_OxRdtase"/>
</dbReference>
<dbReference type="GO" id="GO:0043799">
    <property type="term" value="F:glycine oxidase activity"/>
    <property type="evidence" value="ECO:0007669"/>
    <property type="project" value="UniProtKB-EC"/>
</dbReference>
<keyword evidence="8" id="KW-1185">Reference proteome</keyword>
<comment type="pathway">
    <text evidence="1">Cofactor biosynthesis; thiamine diphosphate biosynthesis.</text>
</comment>
<proteinExistence type="predicted"/>
<name>A0A1H2T316_9BACI</name>
<sequence>MKADTEVLIVGAGVQGCSLAYQLSKRGHRVMVIEKETIASGASKAAAGMLGAQSEWEGTGLFQEFALESRALFEELVPEVEALSGMDVSYVNNGMLKPVWHKTEEVKYQRAAGHGYGAEWLPAREALRREPALSENIRGVWSIPKDGQLRAYEWTTALAKAAKACGTIIRENTSVDRILEADGRVYGVKTNEGVVEAEEVVFTGGSAGAALLNEKEFTLYPVKGECLSVRMPQGNLRYTLHTPQVYIVPKKDGEIFIGASEKPGDSSTGVTVASIQELMKAAVHLVPELKDANIERFWSGVRPQTGDGLPYMGQTDRGLWVMTGHYRNGILLSALSGSWMAARIGGKSVREDWKHLFAVDPQIRKGGVIHADHA</sequence>
<accession>A0A1H2T316</accession>
<dbReference type="Gene3D" id="3.50.50.60">
    <property type="entry name" value="FAD/NAD(P)-binding domain"/>
    <property type="match status" value="1"/>
</dbReference>
<gene>
    <name evidence="7" type="ORF">SAMN05421781_1219</name>
</gene>
<dbReference type="STRING" id="1122204.SAMN05421781_1219"/>
<reference evidence="7 8" key="1">
    <citation type="submission" date="2016-10" db="EMBL/GenBank/DDBJ databases">
        <authorList>
            <person name="de Groot N.N."/>
        </authorList>
    </citation>
    <scope>NUCLEOTIDE SEQUENCE [LARGE SCALE GENOMIC DNA]</scope>
    <source>
        <strain evidence="7 8">DSM 23126</strain>
    </source>
</reference>
<dbReference type="UniPathway" id="UPA00060"/>
<dbReference type="Gene3D" id="3.30.9.10">
    <property type="entry name" value="D-Amino Acid Oxidase, subunit A, domain 2"/>
    <property type="match status" value="1"/>
</dbReference>
<dbReference type="AlphaFoldDB" id="A0A1H2T316"/>
<dbReference type="Proteomes" id="UP000199488">
    <property type="component" value="Unassembled WGS sequence"/>
</dbReference>